<evidence type="ECO:0000256" key="7">
    <source>
        <dbReference type="RuleBase" id="RU003331"/>
    </source>
</evidence>
<dbReference type="KEGG" id="cnr:EB819_02465"/>
<dbReference type="AlphaFoldDB" id="A0A1E5UFK3"/>
<name>A0A1E5UFK3_9FLAO</name>
<evidence type="ECO:0000313" key="9">
    <source>
        <dbReference type="Proteomes" id="UP000095601"/>
    </source>
</evidence>
<dbReference type="Proteomes" id="UP000095601">
    <property type="component" value="Unassembled WGS sequence"/>
</dbReference>
<sequence>MINIVLFGPPGSGKGTQAQNLIEKFNLKQISTGDLFRFNMKNDTELGKLAKYYIDKGELVPDQVTIDMLVDELKKPTDTNGFIFDGFPRTSYQTEVLDQIVKEQLNSEISVCLSLIVEDEILVQRLVKRGETSGRVDDSEESIIRHRIEEYYTKTAEVAELYKQQGKYVEINGVGEISEISEKLFAEVEKIK</sequence>
<dbReference type="InterPro" id="IPR027417">
    <property type="entry name" value="P-loop_NTPase"/>
</dbReference>
<feature type="binding site" evidence="5">
    <location>
        <begin position="86"/>
        <end position="89"/>
    </location>
    <ligand>
        <name>AMP</name>
        <dbReference type="ChEBI" id="CHEBI:456215"/>
    </ligand>
</feature>
<evidence type="ECO:0000256" key="4">
    <source>
        <dbReference type="ARBA" id="ARBA00022777"/>
    </source>
</evidence>
<dbReference type="STRING" id="237258.SAMN04489756_11461"/>
<feature type="binding site" evidence="5">
    <location>
        <begin position="11"/>
        <end position="16"/>
    </location>
    <ligand>
        <name>ATP</name>
        <dbReference type="ChEBI" id="CHEBI:30616"/>
    </ligand>
</feature>
<comment type="caution">
    <text evidence="8">The sequence shown here is derived from an EMBL/GenBank/DDBJ whole genome shotgun (WGS) entry which is preliminary data.</text>
</comment>
<dbReference type="GO" id="GO:0044209">
    <property type="term" value="P:AMP salvage"/>
    <property type="evidence" value="ECO:0007669"/>
    <property type="project" value="UniProtKB-UniRule"/>
</dbReference>
<dbReference type="GO" id="GO:0004017">
    <property type="term" value="F:AMP kinase activity"/>
    <property type="evidence" value="ECO:0007669"/>
    <property type="project" value="UniProtKB-UniRule"/>
</dbReference>
<evidence type="ECO:0000256" key="1">
    <source>
        <dbReference type="ARBA" id="ARBA00022679"/>
    </source>
</evidence>
<dbReference type="CDD" id="cd01428">
    <property type="entry name" value="ADK"/>
    <property type="match status" value="1"/>
</dbReference>
<keyword evidence="5" id="KW-0963">Cytoplasm</keyword>
<feature type="binding site" evidence="5">
    <location>
        <position position="135"/>
    </location>
    <ligand>
        <name>AMP</name>
        <dbReference type="ChEBI" id="CHEBI:456215"/>
    </ligand>
</feature>
<dbReference type="Pfam" id="PF00406">
    <property type="entry name" value="ADK"/>
    <property type="match status" value="1"/>
</dbReference>
<comment type="pathway">
    <text evidence="5">Purine metabolism; AMP biosynthesis via salvage pathway; AMP from ADP: step 1/1.</text>
</comment>
<dbReference type="NCBIfam" id="NF001381">
    <property type="entry name" value="PRK00279.1-3"/>
    <property type="match status" value="1"/>
</dbReference>
<dbReference type="PRINTS" id="PR00094">
    <property type="entry name" value="ADENYLTKNASE"/>
</dbReference>
<evidence type="ECO:0000256" key="3">
    <source>
        <dbReference type="ARBA" id="ARBA00022741"/>
    </source>
</evidence>
<feature type="binding site" evidence="5">
    <location>
        <position position="147"/>
    </location>
    <ligand>
        <name>AMP</name>
        <dbReference type="ChEBI" id="CHEBI:456215"/>
    </ligand>
</feature>
<dbReference type="SUPFAM" id="SSF52540">
    <property type="entry name" value="P-loop containing nucleoside triphosphate hydrolases"/>
    <property type="match status" value="1"/>
</dbReference>
<proteinExistence type="inferred from homology"/>
<accession>A0A1E5UFK3</accession>
<keyword evidence="3 5" id="KW-0547">Nucleotide-binding</keyword>
<dbReference type="EC" id="2.7.4.3" evidence="5 7"/>
<dbReference type="UniPathway" id="UPA00588">
    <property type="reaction ID" value="UER00649"/>
</dbReference>
<organism evidence="8 9">
    <name type="scientific">Cloacibacterium normanense</name>
    <dbReference type="NCBI Taxonomy" id="237258"/>
    <lineage>
        <taxon>Bacteria</taxon>
        <taxon>Pseudomonadati</taxon>
        <taxon>Bacteroidota</taxon>
        <taxon>Flavobacteriia</taxon>
        <taxon>Flavobacteriales</taxon>
        <taxon>Weeksellaceae</taxon>
    </lineage>
</organism>
<protein>
    <recommendedName>
        <fullName evidence="5 7">Adenylate kinase</fullName>
        <shortName evidence="5">AK</shortName>
        <ecNumber evidence="5 7">2.7.4.3</ecNumber>
    </recommendedName>
    <alternativeName>
        <fullName evidence="5">ATP-AMP transphosphorylase</fullName>
    </alternativeName>
    <alternativeName>
        <fullName evidence="5">ATP:AMP phosphotransferase</fullName>
    </alternativeName>
    <alternativeName>
        <fullName evidence="5">Adenylate monophosphate kinase</fullName>
    </alternativeName>
</protein>
<dbReference type="PATRIC" id="fig|237258.4.peg.1766"/>
<dbReference type="RefSeq" id="WP_069797720.1">
    <property type="nucleotide sequence ID" value="NZ_CP034157.1"/>
</dbReference>
<dbReference type="NCBIfam" id="NF011105">
    <property type="entry name" value="PRK14532.1"/>
    <property type="match status" value="1"/>
</dbReference>
<evidence type="ECO:0000256" key="5">
    <source>
        <dbReference type="HAMAP-Rule" id="MF_00235"/>
    </source>
</evidence>
<keyword evidence="2 5" id="KW-0545">Nucleotide biosynthesis</keyword>
<feature type="binding site" evidence="5">
    <location>
        <position position="175"/>
    </location>
    <ligand>
        <name>ATP</name>
        <dbReference type="ChEBI" id="CHEBI:30616"/>
    </ligand>
</feature>
<dbReference type="OrthoDB" id="9805030at2"/>
<dbReference type="PANTHER" id="PTHR23359">
    <property type="entry name" value="NUCLEOTIDE KINASE"/>
    <property type="match status" value="1"/>
</dbReference>
<comment type="similarity">
    <text evidence="5 6">Belongs to the adenylate kinase family.</text>
</comment>
<dbReference type="GO" id="GO:0005737">
    <property type="term" value="C:cytoplasm"/>
    <property type="evidence" value="ECO:0007669"/>
    <property type="project" value="UniProtKB-SubCell"/>
</dbReference>
<comment type="function">
    <text evidence="5">Catalyzes the reversible transfer of the terminal phosphate group between ATP and AMP. Plays an important role in cellular energy homeostasis and in adenine nucleotide metabolism.</text>
</comment>
<keyword evidence="9" id="KW-1185">Reference proteome</keyword>
<reference evidence="8 9" key="1">
    <citation type="submission" date="2016-09" db="EMBL/GenBank/DDBJ databases">
        <authorList>
            <person name="Capua I."/>
            <person name="De Benedictis P."/>
            <person name="Joannis T."/>
            <person name="Lombin L.H."/>
            <person name="Cattoli G."/>
        </authorList>
    </citation>
    <scope>NUCLEOTIDE SEQUENCE [LARGE SCALE GENOMIC DNA]</scope>
    <source>
        <strain evidence="8 9">NRS-1</strain>
    </source>
</reference>
<feature type="binding site" evidence="5">
    <location>
        <position position="32"/>
    </location>
    <ligand>
        <name>AMP</name>
        <dbReference type="ChEBI" id="CHEBI:456215"/>
    </ligand>
</feature>
<comment type="subcellular location">
    <subcellularLocation>
        <location evidence="5 7">Cytoplasm</location>
    </subcellularLocation>
</comment>
<evidence type="ECO:0000313" key="8">
    <source>
        <dbReference type="EMBL" id="OEL11671.1"/>
    </source>
</evidence>
<feature type="region of interest" description="NMP" evidence="5">
    <location>
        <begin position="31"/>
        <end position="60"/>
    </location>
</feature>
<keyword evidence="1 5" id="KW-0808">Transferase</keyword>
<dbReference type="GO" id="GO:0005524">
    <property type="term" value="F:ATP binding"/>
    <property type="evidence" value="ECO:0007669"/>
    <property type="project" value="UniProtKB-UniRule"/>
</dbReference>
<evidence type="ECO:0000256" key="2">
    <source>
        <dbReference type="ARBA" id="ARBA00022727"/>
    </source>
</evidence>
<comment type="catalytic activity">
    <reaction evidence="5 7">
        <text>AMP + ATP = 2 ADP</text>
        <dbReference type="Rhea" id="RHEA:12973"/>
        <dbReference type="ChEBI" id="CHEBI:30616"/>
        <dbReference type="ChEBI" id="CHEBI:456215"/>
        <dbReference type="ChEBI" id="CHEBI:456216"/>
        <dbReference type="EC" id="2.7.4.3"/>
    </reaction>
</comment>
<feature type="binding site" evidence="5">
    <location>
        <position position="93"/>
    </location>
    <ligand>
        <name>AMP</name>
        <dbReference type="ChEBI" id="CHEBI:456215"/>
    </ligand>
</feature>
<dbReference type="Gene3D" id="3.40.50.300">
    <property type="entry name" value="P-loop containing nucleotide triphosphate hydrolases"/>
    <property type="match status" value="1"/>
</dbReference>
<dbReference type="HAMAP" id="MF_00235">
    <property type="entry name" value="Adenylate_kinase_Adk"/>
    <property type="match status" value="1"/>
</dbReference>
<evidence type="ECO:0000256" key="6">
    <source>
        <dbReference type="RuleBase" id="RU003330"/>
    </source>
</evidence>
<feature type="binding site" evidence="5">
    <location>
        <position position="37"/>
    </location>
    <ligand>
        <name>AMP</name>
        <dbReference type="ChEBI" id="CHEBI:456215"/>
    </ligand>
</feature>
<dbReference type="EMBL" id="MKGI01000028">
    <property type="protein sequence ID" value="OEL11671.1"/>
    <property type="molecule type" value="Genomic_DNA"/>
</dbReference>
<dbReference type="InterPro" id="IPR000850">
    <property type="entry name" value="Adenylat/UMP-CMP_kin"/>
</dbReference>
<gene>
    <name evidence="5" type="primary">adk</name>
    <name evidence="8" type="ORF">BHF72_1807</name>
</gene>
<dbReference type="NCBIfam" id="NF011100">
    <property type="entry name" value="PRK14527.1"/>
    <property type="match status" value="1"/>
</dbReference>
<feature type="binding site" evidence="5">
    <location>
        <position position="129"/>
    </location>
    <ligand>
        <name>ATP</name>
        <dbReference type="ChEBI" id="CHEBI:30616"/>
    </ligand>
</feature>
<keyword evidence="4 5" id="KW-0418">Kinase</keyword>
<comment type="caution">
    <text evidence="5">Lacks conserved residue(s) required for the propagation of feature annotation.</text>
</comment>
<dbReference type="InterPro" id="IPR033690">
    <property type="entry name" value="Adenylat_kinase_CS"/>
</dbReference>
<comment type="subunit">
    <text evidence="5 7">Monomer.</text>
</comment>
<keyword evidence="5 7" id="KW-0067">ATP-binding</keyword>
<dbReference type="PROSITE" id="PS00113">
    <property type="entry name" value="ADENYLATE_KINASE"/>
    <property type="match status" value="1"/>
</dbReference>
<feature type="binding site" evidence="5">
    <location>
        <begin position="58"/>
        <end position="60"/>
    </location>
    <ligand>
        <name>AMP</name>
        <dbReference type="ChEBI" id="CHEBI:456215"/>
    </ligand>
</feature>
<comment type="domain">
    <text evidence="5">Consists of three domains, a large central CORE domain and two small peripheral domains, NMPbind and LID, which undergo movements during catalysis. The LID domain closes over the site of phosphoryl transfer upon ATP binding. Assembling and dissambling the active center during each catalytic cycle provides an effective means to prevent ATP hydrolysis.</text>
</comment>